<organism evidence="4 5">
    <name type="scientific">Bacteroides ovatus</name>
    <dbReference type="NCBI Taxonomy" id="28116"/>
    <lineage>
        <taxon>Bacteria</taxon>
        <taxon>Pseudomonadati</taxon>
        <taxon>Bacteroidota</taxon>
        <taxon>Bacteroidia</taxon>
        <taxon>Bacteroidales</taxon>
        <taxon>Bacteroidaceae</taxon>
        <taxon>Bacteroides</taxon>
    </lineage>
</organism>
<dbReference type="PANTHER" id="PTHR30273:SF2">
    <property type="entry name" value="PROTEIN FECR"/>
    <property type="match status" value="1"/>
</dbReference>
<dbReference type="InterPro" id="IPR012373">
    <property type="entry name" value="Ferrdict_sens_TM"/>
</dbReference>
<accession>A0A1G6G5Y6</accession>
<keyword evidence="1" id="KW-0812">Transmembrane</keyword>
<dbReference type="Gene3D" id="2.60.120.1440">
    <property type="match status" value="1"/>
</dbReference>
<proteinExistence type="predicted"/>
<sequence length="335" mass="38699">MNRPTDKQIEEVLAGVATLEDAKIVAEWFATEEGNTYLDAVMIREAECLNAETAEIYVDHIIPSEKMYHQIQKNISRKQIKRICFRVAAILIPVIFLVGLYLQINSRVDLFGTTEYEEIRVAKGERIQMMFQDGTRVYINSDSWLKYPKKFGLGKREVFLVGEAYFVVAKNKKRPFIVNLNGPSVHVLGTSFDVQAYPENKDIVICLDEGHVNLTLSSAKEYPLLPGEKLIYNKESEQCRIIKNDHSKQVSMWKDNVISFKDTPLAEVVKVLNRWYNVNFKIEDEQALKYVYTLTSDNTILEKVLQDLEKIAPVKFEYDEVRKEVTVRMKQNGNK</sequence>
<evidence type="ECO:0000256" key="1">
    <source>
        <dbReference type="SAM" id="Phobius"/>
    </source>
</evidence>
<dbReference type="Gene3D" id="3.55.50.30">
    <property type="match status" value="1"/>
</dbReference>
<dbReference type="PIRSF" id="PIRSF018266">
    <property type="entry name" value="FecR"/>
    <property type="match status" value="1"/>
</dbReference>
<protein>
    <submittedName>
        <fullName evidence="4">FecR family protein</fullName>
    </submittedName>
</protein>
<dbReference type="RefSeq" id="WP_074558335.1">
    <property type="nucleotide sequence ID" value="NZ_FMYE01000021.1"/>
</dbReference>
<dbReference type="Pfam" id="PF16344">
    <property type="entry name" value="FecR_C"/>
    <property type="match status" value="1"/>
</dbReference>
<dbReference type="Proteomes" id="UP000183670">
    <property type="component" value="Unassembled WGS sequence"/>
</dbReference>
<dbReference type="InterPro" id="IPR006860">
    <property type="entry name" value="FecR"/>
</dbReference>
<evidence type="ECO:0000313" key="5">
    <source>
        <dbReference type="Proteomes" id="UP000183670"/>
    </source>
</evidence>
<name>A0A1G6G5Y6_BACOV</name>
<reference evidence="4 5" key="1">
    <citation type="submission" date="2016-10" db="EMBL/GenBank/DDBJ databases">
        <authorList>
            <person name="de Groot N.N."/>
        </authorList>
    </citation>
    <scope>NUCLEOTIDE SEQUENCE [LARGE SCALE GENOMIC DNA]</scope>
    <source>
        <strain evidence="4 5">NLAE-zl-C500</strain>
    </source>
</reference>
<dbReference type="AlphaFoldDB" id="A0A1G6G5Y6"/>
<evidence type="ECO:0000259" key="2">
    <source>
        <dbReference type="Pfam" id="PF04773"/>
    </source>
</evidence>
<dbReference type="PANTHER" id="PTHR30273">
    <property type="entry name" value="PERIPLASMIC SIGNAL SENSOR AND SIGMA FACTOR ACTIVATOR FECR-RELATED"/>
    <property type="match status" value="1"/>
</dbReference>
<feature type="domain" description="FecR protein" evidence="2">
    <location>
        <begin position="118"/>
        <end position="212"/>
    </location>
</feature>
<evidence type="ECO:0000259" key="3">
    <source>
        <dbReference type="Pfam" id="PF16344"/>
    </source>
</evidence>
<keyword evidence="1" id="KW-0472">Membrane</keyword>
<dbReference type="EMBL" id="FMYE01000021">
    <property type="protein sequence ID" value="SDB77408.1"/>
    <property type="molecule type" value="Genomic_DNA"/>
</dbReference>
<evidence type="ECO:0000313" key="4">
    <source>
        <dbReference type="EMBL" id="SDB77408.1"/>
    </source>
</evidence>
<dbReference type="Pfam" id="PF04773">
    <property type="entry name" value="FecR"/>
    <property type="match status" value="1"/>
</dbReference>
<dbReference type="GO" id="GO:0016989">
    <property type="term" value="F:sigma factor antagonist activity"/>
    <property type="evidence" value="ECO:0007669"/>
    <property type="project" value="TreeGrafter"/>
</dbReference>
<keyword evidence="1" id="KW-1133">Transmembrane helix</keyword>
<feature type="transmembrane region" description="Helical" evidence="1">
    <location>
        <begin position="83"/>
        <end position="102"/>
    </location>
</feature>
<dbReference type="InterPro" id="IPR032508">
    <property type="entry name" value="FecR_C"/>
</dbReference>
<feature type="domain" description="Protein FecR C-terminal" evidence="3">
    <location>
        <begin position="258"/>
        <end position="319"/>
    </location>
</feature>
<gene>
    <name evidence="4" type="ORF">SAMN05192581_102149</name>
</gene>